<dbReference type="Proteomes" id="UP000322983">
    <property type="component" value="Chromosome"/>
</dbReference>
<gene>
    <name evidence="2" type="ORF">IC006_0723</name>
    <name evidence="3" type="ORF">IC007_0696</name>
</gene>
<dbReference type="KEGG" id="step:IC006_0723"/>
<accession>A0A510E123</accession>
<dbReference type="EMBL" id="AP018930">
    <property type="protein sequence ID" value="BBG26191.1"/>
    <property type="molecule type" value="Genomic_DNA"/>
</dbReference>
<evidence type="ECO:0000313" key="5">
    <source>
        <dbReference type="Proteomes" id="UP000325030"/>
    </source>
</evidence>
<accession>A0A510DTD9</accession>
<name>A0A510DTD9_9CREN</name>
<proteinExistence type="predicted"/>
<reference evidence="2 4" key="2">
    <citation type="journal article" date="2020" name="Int. J. Syst. Evol. Microbiol.">
        <title>Sulfuracidifex tepidarius gen. nov., sp. nov. and transfer of Sulfolobus metallicus Huber and Stetter 1992 to the genus Sulfuracidifex as Sulfuracidifex metallicus comb. nov.</title>
        <authorList>
            <person name="Itoh T."/>
            <person name="Miura T."/>
            <person name="Sakai H.D."/>
            <person name="Kato S."/>
            <person name="Ohkuma M."/>
            <person name="Takashina T."/>
        </authorList>
    </citation>
    <scope>NUCLEOTIDE SEQUENCE [LARGE SCALE GENOMIC DNA]</scope>
    <source>
        <strain evidence="2 4">IC-006</strain>
        <strain evidence="3">IC-007</strain>
    </source>
</reference>
<feature type="transmembrane region" description="Helical" evidence="1">
    <location>
        <begin position="39"/>
        <end position="56"/>
    </location>
</feature>
<sequence length="404" mass="43804">MLKGKLKSYVWYEFFNNASKEGSKRMTFLNRISRRNKKILVILTSLIIILGLYSYLTSTNRENVEIVKLPEFTKIFSGVYLGDDRVLLAGTGQNGGEVGILFLSNMSFQSIDLGSYFKGGSVLSVGYNGSSIMLGGYSYHGTLDTCLVTLQDGKVMNQSSLVRNLSSYGEVEGVTWYKGSWIVGGSMLMKLETGEGVSLPLLLEMLGNGTVDNLCPKLPPYFTPQEGGLVINVNGVISSPEGVGVVGDNVQNASFTVFDGSSFQNYSVKGYDQGFFFSASFTPYGWLVGGALSFPSHFSTYMIDFSNSSITNVTLPYHVGLVDSILYNGEIFASLIIPFYPTSGSSTLVNGTVILEGSSPSSLHQVFIKEGVIVYYLLQAKGETLGVGYIEKGGEDEGTLFIVK</sequence>
<evidence type="ECO:0000313" key="3">
    <source>
        <dbReference type="EMBL" id="BBG26191.1"/>
    </source>
</evidence>
<evidence type="ECO:0000256" key="1">
    <source>
        <dbReference type="SAM" id="Phobius"/>
    </source>
</evidence>
<organism evidence="2 4">
    <name type="scientific">Sulfuracidifex tepidarius</name>
    <dbReference type="NCBI Taxonomy" id="1294262"/>
    <lineage>
        <taxon>Archaea</taxon>
        <taxon>Thermoproteota</taxon>
        <taxon>Thermoprotei</taxon>
        <taxon>Sulfolobales</taxon>
        <taxon>Sulfolobaceae</taxon>
        <taxon>Sulfuracidifex</taxon>
    </lineage>
</organism>
<evidence type="ECO:0000313" key="2">
    <source>
        <dbReference type="EMBL" id="BBG23439.1"/>
    </source>
</evidence>
<dbReference type="Proteomes" id="UP000325030">
    <property type="component" value="Chromosome"/>
</dbReference>
<protein>
    <submittedName>
        <fullName evidence="2">Uncharacterized protein</fullName>
    </submittedName>
</protein>
<dbReference type="STRING" id="1294262.GCA_001316085_02012"/>
<keyword evidence="1" id="KW-1133">Transmembrane helix</keyword>
<evidence type="ECO:0000313" key="4">
    <source>
        <dbReference type="Proteomes" id="UP000322983"/>
    </source>
</evidence>
<reference evidence="5" key="1">
    <citation type="submission" date="2018-09" db="EMBL/GenBank/DDBJ databases">
        <title>Complete Genome Sequencing of Sulfolobus sp. JCM 16834.</title>
        <authorList>
            <person name="Kato S."/>
            <person name="Itoh T."/>
            <person name="Ohkuma M."/>
        </authorList>
    </citation>
    <scope>NUCLEOTIDE SEQUENCE [LARGE SCALE GENOMIC DNA]</scope>
    <source>
        <strain evidence="5">IC-007</strain>
    </source>
</reference>
<dbReference type="AlphaFoldDB" id="A0A510DTD9"/>
<keyword evidence="4" id="KW-1185">Reference proteome</keyword>
<keyword evidence="1" id="KW-0812">Transmembrane</keyword>
<dbReference type="EMBL" id="AP018929">
    <property type="protein sequence ID" value="BBG23439.1"/>
    <property type="molecule type" value="Genomic_DNA"/>
</dbReference>
<keyword evidence="1" id="KW-0472">Membrane</keyword>